<name>A0A6M4H7Q7_9PROT</name>
<dbReference type="PANTHER" id="PTHR37946">
    <property type="entry name" value="SLL1969 PROTEIN"/>
    <property type="match status" value="1"/>
</dbReference>
<dbReference type="RefSeq" id="WP_171162267.1">
    <property type="nucleotide sequence ID" value="NZ_CP053073.1"/>
</dbReference>
<dbReference type="AlphaFoldDB" id="A0A6M4H7Q7"/>
<dbReference type="Proteomes" id="UP000503096">
    <property type="component" value="Chromosome"/>
</dbReference>
<dbReference type="GO" id="GO:0016788">
    <property type="term" value="F:hydrolase activity, acting on ester bonds"/>
    <property type="evidence" value="ECO:0007669"/>
    <property type="project" value="InterPro"/>
</dbReference>
<dbReference type="InParanoid" id="A0A6M4H7Q7"/>
<dbReference type="EMBL" id="CP053073">
    <property type="protein sequence ID" value="QJR15195.1"/>
    <property type="molecule type" value="Genomic_DNA"/>
</dbReference>
<evidence type="ECO:0000313" key="4">
    <source>
        <dbReference type="Proteomes" id="UP000503096"/>
    </source>
</evidence>
<keyword evidence="1" id="KW-1133">Transmembrane helix</keyword>
<evidence type="ECO:0000313" key="3">
    <source>
        <dbReference type="EMBL" id="QJR15195.1"/>
    </source>
</evidence>
<evidence type="ECO:0000256" key="1">
    <source>
        <dbReference type="SAM" id="Phobius"/>
    </source>
</evidence>
<dbReference type="SUPFAM" id="SSF53474">
    <property type="entry name" value="alpha/beta-Hydrolases"/>
    <property type="match status" value="1"/>
</dbReference>
<reference evidence="3 4" key="1">
    <citation type="submission" date="2020-04" db="EMBL/GenBank/DDBJ databases">
        <title>Usitatibacter rugosus gen. nov., sp. nov. and Usitatibacter palustris sp. nov., novel members of Usitatibacteraceae fam. nov. within the order Nitrosomonadales isolated from soil.</title>
        <authorList>
            <person name="Huber K.J."/>
            <person name="Neumann-Schaal M."/>
            <person name="Geppert A."/>
            <person name="Luckner M."/>
            <person name="Wanner G."/>
            <person name="Overmann J."/>
        </authorList>
    </citation>
    <scope>NUCLEOTIDE SEQUENCE [LARGE SCALE GENOMIC DNA]</scope>
    <source>
        <strain evidence="3 4">Swamp67</strain>
    </source>
</reference>
<dbReference type="PANTHER" id="PTHR37946:SF1">
    <property type="entry name" value="SLL1969 PROTEIN"/>
    <property type="match status" value="1"/>
</dbReference>
<keyword evidence="4" id="KW-1185">Reference proteome</keyword>
<dbReference type="InterPro" id="IPR012908">
    <property type="entry name" value="PGAP1-ab_dom-like"/>
</dbReference>
<dbReference type="Gene3D" id="3.40.50.1820">
    <property type="entry name" value="alpha/beta hydrolase"/>
    <property type="match status" value="1"/>
</dbReference>
<keyword evidence="1" id="KW-0812">Transmembrane</keyword>
<gene>
    <name evidence="3" type="ORF">DSM104440_02012</name>
</gene>
<evidence type="ECO:0000259" key="2">
    <source>
        <dbReference type="Pfam" id="PF07819"/>
    </source>
</evidence>
<dbReference type="KEGG" id="upl:DSM104440_02012"/>
<keyword evidence="1" id="KW-0472">Membrane</keyword>
<dbReference type="Pfam" id="PF07819">
    <property type="entry name" value="PGAP1"/>
    <property type="match status" value="1"/>
</dbReference>
<proteinExistence type="predicted"/>
<feature type="transmembrane region" description="Helical" evidence="1">
    <location>
        <begin position="32"/>
        <end position="60"/>
    </location>
</feature>
<dbReference type="InterPro" id="IPR029058">
    <property type="entry name" value="AB_hydrolase_fold"/>
</dbReference>
<accession>A0A6M4H7Q7</accession>
<sequence length="309" mass="33824">MLAWIVRLQLLVEVILYAAVGHWLVAARGWSWLGVAVAAASFALLIRLAIVCLTTTIGWFTRTPRDHDDELDLAGTVRYVLGEWLAMLADNFLYLPFEGFALRPDPHPPGEGVPVLLVHGYFSNRGIHRAIVHALEAEGASPILTFNFHKPFAPIEALAEQLEEEVRKALESTGAPRLVLVCHSMGGLIARAWMARHGCERVGKLITIASPHHGTALAHFGIGANARQMRRASTFLESLRHREGEGGPGVVATSIYSVHDNLVTPQETSRLPWAKNIAVTGLGHVDILLSARVHRVLLEELREAGVSAR</sequence>
<feature type="transmembrane region" description="Helical" evidence="1">
    <location>
        <begin position="6"/>
        <end position="25"/>
    </location>
</feature>
<organism evidence="3 4">
    <name type="scientific">Usitatibacter palustris</name>
    <dbReference type="NCBI Taxonomy" id="2732487"/>
    <lineage>
        <taxon>Bacteria</taxon>
        <taxon>Pseudomonadati</taxon>
        <taxon>Pseudomonadota</taxon>
        <taxon>Betaproteobacteria</taxon>
        <taxon>Nitrosomonadales</taxon>
        <taxon>Usitatibacteraceae</taxon>
        <taxon>Usitatibacter</taxon>
    </lineage>
</organism>
<protein>
    <recommendedName>
        <fullName evidence="2">GPI inositol-deacylase PGAP1-like alpha/beta domain-containing protein</fullName>
    </recommendedName>
</protein>
<feature type="domain" description="GPI inositol-deacylase PGAP1-like alpha/beta" evidence="2">
    <location>
        <begin position="173"/>
        <end position="219"/>
    </location>
</feature>